<comment type="caution">
    <text evidence="2">The sequence shown here is derived from an EMBL/GenBank/DDBJ whole genome shotgun (WGS) entry which is preliminary data.</text>
</comment>
<keyword evidence="1" id="KW-0732">Signal</keyword>
<organism evidence="2 3">
    <name type="scientific">Monosporascus cannonballus</name>
    <dbReference type="NCBI Taxonomy" id="155416"/>
    <lineage>
        <taxon>Eukaryota</taxon>
        <taxon>Fungi</taxon>
        <taxon>Dikarya</taxon>
        <taxon>Ascomycota</taxon>
        <taxon>Pezizomycotina</taxon>
        <taxon>Sordariomycetes</taxon>
        <taxon>Xylariomycetidae</taxon>
        <taxon>Xylariales</taxon>
        <taxon>Xylariales incertae sedis</taxon>
        <taxon>Monosporascus</taxon>
    </lineage>
</organism>
<accession>A0ABY0HGX4</accession>
<feature type="chain" id="PRO_5045345141" evidence="1">
    <location>
        <begin position="19"/>
        <end position="138"/>
    </location>
</feature>
<evidence type="ECO:0000313" key="3">
    <source>
        <dbReference type="Proteomes" id="UP000294003"/>
    </source>
</evidence>
<name>A0ABY0HGX4_9PEZI</name>
<dbReference type="Proteomes" id="UP000294003">
    <property type="component" value="Unassembled WGS sequence"/>
</dbReference>
<proteinExistence type="predicted"/>
<dbReference type="EMBL" id="QJNS01000057">
    <property type="protein sequence ID" value="RYO90403.1"/>
    <property type="molecule type" value="Genomic_DNA"/>
</dbReference>
<feature type="signal peptide" evidence="1">
    <location>
        <begin position="1"/>
        <end position="18"/>
    </location>
</feature>
<reference evidence="2 3" key="1">
    <citation type="submission" date="2018-06" db="EMBL/GenBank/DDBJ databases">
        <title>Complete Genomes of Monosporascus.</title>
        <authorList>
            <person name="Robinson A.J."/>
            <person name="Natvig D.O."/>
        </authorList>
    </citation>
    <scope>NUCLEOTIDE SEQUENCE [LARGE SCALE GENOMIC DNA]</scope>
    <source>
        <strain evidence="2 3">CBS 609.92</strain>
    </source>
</reference>
<evidence type="ECO:0000313" key="2">
    <source>
        <dbReference type="EMBL" id="RYO90403.1"/>
    </source>
</evidence>
<evidence type="ECO:0000256" key="1">
    <source>
        <dbReference type="SAM" id="SignalP"/>
    </source>
</evidence>
<gene>
    <name evidence="2" type="ORF">DL762_002733</name>
</gene>
<sequence>MQLTKFLVTFLLPLGILALPAPEEVVEARDADSELQISSEAVAAQGTSDNTDAPAKLFARDRVCRINGRRRVNCRTCASTRCNAPYYVEGGSYYNFDCAVRGECVTINGRTNCVWQRLVRERCYVSAYYTDAGCTYGR</sequence>
<keyword evidence="3" id="KW-1185">Reference proteome</keyword>
<protein>
    <submittedName>
        <fullName evidence="2">Uncharacterized protein</fullName>
    </submittedName>
</protein>